<evidence type="ECO:0000256" key="13">
    <source>
        <dbReference type="ARBA" id="ARBA00024531"/>
    </source>
</evidence>
<dbReference type="GO" id="GO:0019369">
    <property type="term" value="P:arachidonate metabolic process"/>
    <property type="evidence" value="ECO:0007669"/>
    <property type="project" value="TreeGrafter"/>
</dbReference>
<accession>A0A397HEU3</accession>
<dbReference type="EMBL" id="PQFF01000326">
    <property type="protein sequence ID" value="RHZ60084.1"/>
    <property type="molecule type" value="Genomic_DNA"/>
</dbReference>
<evidence type="ECO:0000256" key="10">
    <source>
        <dbReference type="ARBA" id="ARBA00022989"/>
    </source>
</evidence>
<evidence type="ECO:0000256" key="4">
    <source>
        <dbReference type="ARBA" id="ARBA00022553"/>
    </source>
</evidence>
<keyword evidence="8" id="KW-0106">Calcium</keyword>
<protein>
    <recommendedName>
        <fullName evidence="14">sn-1-specific diacylglycerol lipase</fullName>
        <ecNumber evidence="14">3.1.1.116</ecNumber>
    </recommendedName>
</protein>
<evidence type="ECO:0000256" key="5">
    <source>
        <dbReference type="ARBA" id="ARBA00022692"/>
    </source>
</evidence>
<dbReference type="InterPro" id="IPR002921">
    <property type="entry name" value="Fungal_lipase-type"/>
</dbReference>
<keyword evidence="9" id="KW-0442">Lipid degradation</keyword>
<dbReference type="OrthoDB" id="438440at2759"/>
<comment type="caution">
    <text evidence="17">The sequence shown here is derived from an EMBL/GenBank/DDBJ whole genome shotgun (WGS) entry which is preliminary data.</text>
</comment>
<keyword evidence="6" id="KW-0479">Metal-binding</keyword>
<dbReference type="CDD" id="cd00519">
    <property type="entry name" value="Lipase_3"/>
    <property type="match status" value="1"/>
</dbReference>
<dbReference type="SUPFAM" id="SSF53474">
    <property type="entry name" value="alpha/beta-Hydrolases"/>
    <property type="match status" value="1"/>
</dbReference>
<dbReference type="GO" id="GO:0046872">
    <property type="term" value="F:metal ion binding"/>
    <property type="evidence" value="ECO:0007669"/>
    <property type="project" value="UniProtKB-KW"/>
</dbReference>
<dbReference type="InterPro" id="IPR029058">
    <property type="entry name" value="AB_hydrolase_fold"/>
</dbReference>
<dbReference type="GO" id="GO:0016298">
    <property type="term" value="F:lipase activity"/>
    <property type="evidence" value="ECO:0007669"/>
    <property type="project" value="TreeGrafter"/>
</dbReference>
<evidence type="ECO:0000256" key="2">
    <source>
        <dbReference type="ARBA" id="ARBA00004651"/>
    </source>
</evidence>
<evidence type="ECO:0000313" key="17">
    <source>
        <dbReference type="EMBL" id="RHZ60084.1"/>
    </source>
</evidence>
<keyword evidence="12" id="KW-0472">Membrane</keyword>
<evidence type="ECO:0000256" key="8">
    <source>
        <dbReference type="ARBA" id="ARBA00022837"/>
    </source>
</evidence>
<dbReference type="GO" id="GO:0046340">
    <property type="term" value="P:diacylglycerol catabolic process"/>
    <property type="evidence" value="ECO:0007669"/>
    <property type="project" value="TreeGrafter"/>
</dbReference>
<dbReference type="AlphaFoldDB" id="A0A397HEU3"/>
<evidence type="ECO:0000256" key="12">
    <source>
        <dbReference type="ARBA" id="ARBA00023136"/>
    </source>
</evidence>
<evidence type="ECO:0000256" key="7">
    <source>
        <dbReference type="ARBA" id="ARBA00022801"/>
    </source>
</evidence>
<evidence type="ECO:0000256" key="11">
    <source>
        <dbReference type="ARBA" id="ARBA00023098"/>
    </source>
</evidence>
<evidence type="ECO:0000256" key="3">
    <source>
        <dbReference type="ARBA" id="ARBA00022475"/>
    </source>
</evidence>
<evidence type="ECO:0000256" key="9">
    <source>
        <dbReference type="ARBA" id="ARBA00022963"/>
    </source>
</evidence>
<organism evidence="17 18">
    <name type="scientific">Diversispora epigaea</name>
    <dbReference type="NCBI Taxonomy" id="1348612"/>
    <lineage>
        <taxon>Eukaryota</taxon>
        <taxon>Fungi</taxon>
        <taxon>Fungi incertae sedis</taxon>
        <taxon>Mucoromycota</taxon>
        <taxon>Glomeromycotina</taxon>
        <taxon>Glomeromycetes</taxon>
        <taxon>Diversisporales</taxon>
        <taxon>Diversisporaceae</taxon>
        <taxon>Diversispora</taxon>
    </lineage>
</organism>
<dbReference type="Proteomes" id="UP000266861">
    <property type="component" value="Unassembled WGS sequence"/>
</dbReference>
<dbReference type="Gene3D" id="3.40.50.1820">
    <property type="entry name" value="alpha/beta hydrolase"/>
    <property type="match status" value="1"/>
</dbReference>
<evidence type="ECO:0000256" key="1">
    <source>
        <dbReference type="ARBA" id="ARBA00001913"/>
    </source>
</evidence>
<feature type="domain" description="Fungal lipase-type" evidence="16">
    <location>
        <begin position="578"/>
        <end position="709"/>
    </location>
</feature>
<keyword evidence="3" id="KW-1003">Cell membrane</keyword>
<keyword evidence="5" id="KW-0812">Transmembrane</keyword>
<dbReference type="PANTHER" id="PTHR45792">
    <property type="entry name" value="DIACYLGLYCEROL LIPASE HOMOLOG-RELATED"/>
    <property type="match status" value="1"/>
</dbReference>
<evidence type="ECO:0000259" key="16">
    <source>
        <dbReference type="Pfam" id="PF01764"/>
    </source>
</evidence>
<keyword evidence="18" id="KW-1185">Reference proteome</keyword>
<comment type="catalytic activity">
    <reaction evidence="13">
        <text>a 1,2-diacyl-sn-glycerol + H2O = a 2-acylglycerol + a fatty acid + H(+)</text>
        <dbReference type="Rhea" id="RHEA:33275"/>
        <dbReference type="ChEBI" id="CHEBI:15377"/>
        <dbReference type="ChEBI" id="CHEBI:15378"/>
        <dbReference type="ChEBI" id="CHEBI:17389"/>
        <dbReference type="ChEBI" id="CHEBI:17815"/>
        <dbReference type="ChEBI" id="CHEBI:28868"/>
        <dbReference type="EC" id="3.1.1.116"/>
    </reaction>
    <physiologicalReaction direction="left-to-right" evidence="13">
        <dbReference type="Rhea" id="RHEA:33276"/>
    </physiologicalReaction>
</comment>
<evidence type="ECO:0000256" key="15">
    <source>
        <dbReference type="SAM" id="MobiDB-lite"/>
    </source>
</evidence>
<keyword evidence="4" id="KW-0597">Phosphoprotein</keyword>
<feature type="compositionally biased region" description="Polar residues" evidence="15">
    <location>
        <begin position="70"/>
        <end position="92"/>
    </location>
</feature>
<gene>
    <name evidence="17" type="ORF">Glove_359g13</name>
</gene>
<name>A0A397HEU3_9GLOM</name>
<comment type="subcellular location">
    <subcellularLocation>
        <location evidence="2">Cell membrane</location>
        <topology evidence="2">Multi-pass membrane protein</topology>
    </subcellularLocation>
</comment>
<evidence type="ECO:0000256" key="14">
    <source>
        <dbReference type="ARBA" id="ARBA00026104"/>
    </source>
</evidence>
<comment type="cofactor">
    <cofactor evidence="1">
        <name>Ca(2+)</name>
        <dbReference type="ChEBI" id="CHEBI:29108"/>
    </cofactor>
</comment>
<dbReference type="InterPro" id="IPR052214">
    <property type="entry name" value="DAG_Lipase-Related"/>
</dbReference>
<feature type="region of interest" description="Disordered" evidence="15">
    <location>
        <begin position="61"/>
        <end position="101"/>
    </location>
</feature>
<sequence length="872" mass="100190">MKVILKIYHMAFGCAEDAQKANSLSNSNFEPETQLMINELENHVDELSHNKVDILDLPHEVSDTSKESQNETNYHSDATSDYSSEDNLSIEGSGNDIDHAGEDHEKAWRDFDWSSTCQTHKKRAIDSKVYSNSYTISSINNFKSLSPKKILSYNSRRIYNLNGNFSGDLKIKKDEKSYQILSGSVKPFQEEKTKLSVNTSLSIIEQNGSISQEDEDRLPSPVSSLDSFDTFDTFPDKMLVRVKSIEFNPPRPYDSKTRTSIRLVIHSVTHHTKPSTSIEELLQTIICFPFDYHSYVFDTLKLDVYDYGSFLYTKKRLGRTNIRLNTFKQAIINQKEFEGKFPLEAYGYSNTREVGSIVLNIKFHFPNLTPTKSQPLNVHPKAILDRDIFSGKTPSKDVPINFGDLNELENANANELENAFAVSYPEPKLLGILDLVLSKETREAIKEITVLYHAFFDNGWRLTKLEFLKAYMLLEKYYLQKSNPVTGNLVYDVEKIQTAQRYLKYSMASYGSFLFNWFGYGHNMAPLNAIRMNSDRKAVQEFFGLEKNDIICWEYGLNTVSVPNYMVIRDPETNAIIISIRGTMNVADVITDALAHYERWNGGFVHRGMFRSAQYLVNRSLTEIKAAVNKFNSNSIRVIGHSLGASISALVTILLHEQCKDLLEQGVDIRAWNFATAPCCSLDIACTAEALGCIDNFINENDIIPRLSYGNLMDFKELVKFAASELKNENYKKLNSKERFAKIMSSIDAYRTSLKSKSSRHKLYIPGTIYYLYKGHVKSPFLDFYTKDIVCEKSKPHLFTDLSLRRNWLFHHFPDRYDKKFKYVLKFLLRKSNEDGVDKIKSWKKWKKFEEHVPIGEEGGRIERWMSKGGHI</sequence>
<dbReference type="EC" id="3.1.1.116" evidence="14"/>
<dbReference type="STRING" id="1348612.A0A397HEU3"/>
<dbReference type="PANTHER" id="PTHR45792:SF8">
    <property type="entry name" value="DIACYLGLYCEROL LIPASE-ALPHA"/>
    <property type="match status" value="1"/>
</dbReference>
<keyword evidence="7" id="KW-0378">Hydrolase</keyword>
<proteinExistence type="predicted"/>
<keyword evidence="11" id="KW-0443">Lipid metabolism</keyword>
<reference evidence="17 18" key="1">
    <citation type="submission" date="2018-08" db="EMBL/GenBank/DDBJ databases">
        <title>Genome and evolution of the arbuscular mycorrhizal fungus Diversispora epigaea (formerly Glomus versiforme) and its bacterial endosymbionts.</title>
        <authorList>
            <person name="Sun X."/>
            <person name="Fei Z."/>
            <person name="Harrison M."/>
        </authorList>
    </citation>
    <scope>NUCLEOTIDE SEQUENCE [LARGE SCALE GENOMIC DNA]</scope>
    <source>
        <strain evidence="17 18">IT104</strain>
    </source>
</reference>
<dbReference type="Pfam" id="PF01764">
    <property type="entry name" value="Lipase_3"/>
    <property type="match status" value="1"/>
</dbReference>
<evidence type="ECO:0000256" key="6">
    <source>
        <dbReference type="ARBA" id="ARBA00022723"/>
    </source>
</evidence>
<keyword evidence="10" id="KW-1133">Transmembrane helix</keyword>
<dbReference type="GO" id="GO:0005886">
    <property type="term" value="C:plasma membrane"/>
    <property type="evidence" value="ECO:0007669"/>
    <property type="project" value="UniProtKB-SubCell"/>
</dbReference>
<evidence type="ECO:0000313" key="18">
    <source>
        <dbReference type="Proteomes" id="UP000266861"/>
    </source>
</evidence>